<organism evidence="1 2">
    <name type="scientific">Lentinula raphanica</name>
    <dbReference type="NCBI Taxonomy" id="153919"/>
    <lineage>
        <taxon>Eukaryota</taxon>
        <taxon>Fungi</taxon>
        <taxon>Dikarya</taxon>
        <taxon>Basidiomycota</taxon>
        <taxon>Agaricomycotina</taxon>
        <taxon>Agaricomycetes</taxon>
        <taxon>Agaricomycetidae</taxon>
        <taxon>Agaricales</taxon>
        <taxon>Marasmiineae</taxon>
        <taxon>Omphalotaceae</taxon>
        <taxon>Lentinula</taxon>
    </lineage>
</organism>
<feature type="non-terminal residue" evidence="1">
    <location>
        <position position="1"/>
    </location>
</feature>
<dbReference type="EMBL" id="MU807695">
    <property type="protein sequence ID" value="KAJ3831199.1"/>
    <property type="molecule type" value="Genomic_DNA"/>
</dbReference>
<gene>
    <name evidence="1" type="ORF">F5878DRAFT_521331</name>
</gene>
<evidence type="ECO:0000313" key="1">
    <source>
        <dbReference type="EMBL" id="KAJ3831199.1"/>
    </source>
</evidence>
<protein>
    <submittedName>
        <fullName evidence="1">Uncharacterized protein</fullName>
    </submittedName>
</protein>
<sequence>LQQSEKEKIEVIPITQREGASSIAFAFTEILDSVGNQIEEILMDSTWKTNALGYELFAIVGELNGQAIPLAFQLNTLTEAADDGVKELLLRDFIRWLARRCPNIKFTLSDKDITEINA</sequence>
<proteinExistence type="predicted"/>
<dbReference type="AlphaFoldDB" id="A0AA38NV61"/>
<feature type="non-terminal residue" evidence="1">
    <location>
        <position position="118"/>
    </location>
</feature>
<dbReference type="Proteomes" id="UP001163846">
    <property type="component" value="Unassembled WGS sequence"/>
</dbReference>
<reference evidence="1" key="1">
    <citation type="submission" date="2022-08" db="EMBL/GenBank/DDBJ databases">
        <authorList>
            <consortium name="DOE Joint Genome Institute"/>
            <person name="Min B."/>
            <person name="Riley R."/>
            <person name="Sierra-Patev S."/>
            <person name="Naranjo-Ortiz M."/>
            <person name="Looney B."/>
            <person name="Konkel Z."/>
            <person name="Slot J.C."/>
            <person name="Sakamoto Y."/>
            <person name="Steenwyk J.L."/>
            <person name="Rokas A."/>
            <person name="Carro J."/>
            <person name="Camarero S."/>
            <person name="Ferreira P."/>
            <person name="Molpeceres G."/>
            <person name="Ruiz-Duenas F.J."/>
            <person name="Serrano A."/>
            <person name="Henrissat B."/>
            <person name="Drula E."/>
            <person name="Hughes K.W."/>
            <person name="Mata J.L."/>
            <person name="Ishikawa N.K."/>
            <person name="Vargas-Isla R."/>
            <person name="Ushijima S."/>
            <person name="Smith C.A."/>
            <person name="Ahrendt S."/>
            <person name="Andreopoulos W."/>
            <person name="He G."/>
            <person name="Labutti K."/>
            <person name="Lipzen A."/>
            <person name="Ng V."/>
            <person name="Sandor L."/>
            <person name="Barry K."/>
            <person name="Martinez A.T."/>
            <person name="Xiao Y."/>
            <person name="Gibbons J.G."/>
            <person name="Terashima K."/>
            <person name="Hibbett D.S."/>
            <person name="Grigoriev I.V."/>
        </authorList>
    </citation>
    <scope>NUCLEOTIDE SEQUENCE</scope>
    <source>
        <strain evidence="1">TFB9207</strain>
    </source>
</reference>
<evidence type="ECO:0000313" key="2">
    <source>
        <dbReference type="Proteomes" id="UP001163846"/>
    </source>
</evidence>
<accession>A0AA38NV61</accession>
<comment type="caution">
    <text evidence="1">The sequence shown here is derived from an EMBL/GenBank/DDBJ whole genome shotgun (WGS) entry which is preliminary data.</text>
</comment>
<keyword evidence="2" id="KW-1185">Reference proteome</keyword>
<name>A0AA38NV61_9AGAR</name>